<dbReference type="PROSITE" id="PS51203">
    <property type="entry name" value="CS"/>
    <property type="match status" value="1"/>
</dbReference>
<dbReference type="Pfam" id="PF04969">
    <property type="entry name" value="CS"/>
    <property type="match status" value="1"/>
</dbReference>
<dbReference type="GO" id="GO:0051879">
    <property type="term" value="F:Hsp90 protein binding"/>
    <property type="evidence" value="ECO:0007669"/>
    <property type="project" value="InterPro"/>
</dbReference>
<dbReference type="Gene3D" id="2.60.40.790">
    <property type="match status" value="1"/>
</dbReference>
<evidence type="ECO:0000256" key="1">
    <source>
        <dbReference type="ARBA" id="ARBA00025733"/>
    </source>
</evidence>
<dbReference type="GO" id="GO:0005634">
    <property type="term" value="C:nucleus"/>
    <property type="evidence" value="ECO:0007669"/>
    <property type="project" value="TreeGrafter"/>
</dbReference>
<dbReference type="InterPro" id="IPR007052">
    <property type="entry name" value="CS_dom"/>
</dbReference>
<feature type="compositionally biased region" description="Acidic residues" evidence="2">
    <location>
        <begin position="113"/>
        <end position="125"/>
    </location>
</feature>
<dbReference type="GO" id="GO:0005829">
    <property type="term" value="C:cytosol"/>
    <property type="evidence" value="ECO:0007669"/>
    <property type="project" value="TreeGrafter"/>
</dbReference>
<evidence type="ECO:0000259" key="3">
    <source>
        <dbReference type="PROSITE" id="PS51203"/>
    </source>
</evidence>
<dbReference type="GO" id="GO:0006457">
    <property type="term" value="P:protein folding"/>
    <property type="evidence" value="ECO:0007669"/>
    <property type="project" value="TreeGrafter"/>
</dbReference>
<feature type="region of interest" description="Disordered" evidence="2">
    <location>
        <begin position="113"/>
        <end position="198"/>
    </location>
</feature>
<evidence type="ECO:0000313" key="4">
    <source>
        <dbReference type="EMBL" id="CAD9763324.1"/>
    </source>
</evidence>
<dbReference type="InterPro" id="IPR045250">
    <property type="entry name" value="p23-like"/>
</dbReference>
<protein>
    <recommendedName>
        <fullName evidence="3">CS domain-containing protein</fullName>
    </recommendedName>
</protein>
<accession>A0A7S2XA46</accession>
<dbReference type="AlphaFoldDB" id="A0A7S2XA46"/>
<comment type="similarity">
    <text evidence="1">Belongs to the p23/wos2 family.</text>
</comment>
<dbReference type="EMBL" id="HBHP01015474">
    <property type="protein sequence ID" value="CAD9763324.1"/>
    <property type="molecule type" value="Transcribed_RNA"/>
</dbReference>
<feature type="compositionally biased region" description="Basic and acidic residues" evidence="2">
    <location>
        <begin position="163"/>
        <end position="181"/>
    </location>
</feature>
<dbReference type="GO" id="GO:0051087">
    <property type="term" value="F:protein-folding chaperone binding"/>
    <property type="evidence" value="ECO:0007669"/>
    <property type="project" value="TreeGrafter"/>
</dbReference>
<dbReference type="PANTHER" id="PTHR22932:SF1">
    <property type="entry name" value="CO-CHAPERONE PROTEIN DAF-41"/>
    <property type="match status" value="1"/>
</dbReference>
<evidence type="ECO:0000256" key="2">
    <source>
        <dbReference type="SAM" id="MobiDB-lite"/>
    </source>
</evidence>
<dbReference type="SUPFAM" id="SSF49764">
    <property type="entry name" value="HSP20-like chaperones"/>
    <property type="match status" value="1"/>
</dbReference>
<dbReference type="PANTHER" id="PTHR22932">
    <property type="entry name" value="TELOMERASE-BINDING PROTEIN P23 HSP90 CO-CHAPERONE"/>
    <property type="match status" value="1"/>
</dbReference>
<gene>
    <name evidence="4" type="ORF">LSP00402_LOCUS9591</name>
</gene>
<dbReference type="GO" id="GO:0051131">
    <property type="term" value="P:chaperone-mediated protein complex assembly"/>
    <property type="evidence" value="ECO:0007669"/>
    <property type="project" value="TreeGrafter"/>
</dbReference>
<dbReference type="CDD" id="cd06465">
    <property type="entry name" value="p23_hB-ind1_like"/>
    <property type="match status" value="1"/>
</dbReference>
<dbReference type="InterPro" id="IPR008978">
    <property type="entry name" value="HSP20-like_chaperone"/>
</dbReference>
<reference evidence="4" key="1">
    <citation type="submission" date="2021-01" db="EMBL/GenBank/DDBJ databases">
        <authorList>
            <person name="Corre E."/>
            <person name="Pelletier E."/>
            <person name="Niang G."/>
            <person name="Scheremetjew M."/>
            <person name="Finn R."/>
            <person name="Kale V."/>
            <person name="Holt S."/>
            <person name="Cochrane G."/>
            <person name="Meng A."/>
            <person name="Brown T."/>
            <person name="Cohen L."/>
        </authorList>
    </citation>
    <scope>NUCLEOTIDE SEQUENCE</scope>
    <source>
        <strain evidence="4">CCMP622</strain>
    </source>
</reference>
<name>A0A7S2XA46_9EUKA</name>
<proteinExistence type="inferred from homology"/>
<sequence>MAALTPTFHWAQSRRKVFVTISLVNCEDVKHNLLDSQLQFSGHVGGKAYSLDFELPHSIDTKNSKFVSGRNPRFELAKADESVFWTRLCKNKRQFKMFCKVDFDKWKDEDELYGSDAESEEEEEEKVAPVSNRGGPEPPLKIDAMGLPPLIGGMTQEQINELMAKEKVARDKASSGEFKEEPDSDDEPLPDLDGKQSA</sequence>
<organism evidence="4">
    <name type="scientific">Lotharella oceanica</name>
    <dbReference type="NCBI Taxonomy" id="641309"/>
    <lineage>
        <taxon>Eukaryota</taxon>
        <taxon>Sar</taxon>
        <taxon>Rhizaria</taxon>
        <taxon>Cercozoa</taxon>
        <taxon>Chlorarachniophyceae</taxon>
        <taxon>Lotharella</taxon>
    </lineage>
</organism>
<feature type="domain" description="CS" evidence="3">
    <location>
        <begin position="3"/>
        <end position="89"/>
    </location>
</feature>